<dbReference type="Pfam" id="PF00483">
    <property type="entry name" value="NTP_transferase"/>
    <property type="match status" value="1"/>
</dbReference>
<keyword evidence="2" id="KW-0548">Nucleotidyltransferase</keyword>
<evidence type="ECO:0000313" key="4">
    <source>
        <dbReference type="EMBL" id="OHA66556.1"/>
    </source>
</evidence>
<comment type="caution">
    <text evidence="4">The sequence shown here is derived from an EMBL/GenBank/DDBJ whole genome shotgun (WGS) entry which is preliminary data.</text>
</comment>
<dbReference type="EMBL" id="MHTV01000031">
    <property type="protein sequence ID" value="OHA66556.1"/>
    <property type="molecule type" value="Genomic_DNA"/>
</dbReference>
<dbReference type="AlphaFoldDB" id="A0A1G2R129"/>
<feature type="domain" description="Nucleotidyl transferase" evidence="3">
    <location>
        <begin position="2"/>
        <end position="169"/>
    </location>
</feature>
<dbReference type="PANTHER" id="PTHR43584:SF8">
    <property type="entry name" value="N-ACETYLMURAMATE ALPHA-1-PHOSPHATE URIDYLYLTRANSFERASE"/>
    <property type="match status" value="1"/>
</dbReference>
<evidence type="ECO:0000259" key="3">
    <source>
        <dbReference type="Pfam" id="PF00483"/>
    </source>
</evidence>
<organism evidence="4 5">
    <name type="scientific">Candidatus Wildermuthbacteria bacterium RIFCSPHIGHO2_02_FULL_45_25</name>
    <dbReference type="NCBI Taxonomy" id="1802450"/>
    <lineage>
        <taxon>Bacteria</taxon>
        <taxon>Candidatus Wildermuthiibacteriota</taxon>
    </lineage>
</organism>
<sequence>MAGEGKSFQRMGYTFPKPLIDIHGKPMIQWVVENINVQGKFVFIVRKEHLEQYSLTHLLRLIAPGCEIISLNEPTEGAAMTVLKAAHLFDDEKPVVIVNSDQMIEWNSNEFFYAMSADECHGGIVTFRATHPKWSFVKLGEDGFIKEVAEKIPISDHATAGVYYFQHGYDFVRSARQMITLDIRTKGEFYVCPVYNELLKEKPKVRAFPVKKVWSLGTPEDLQVFLKEYPKYA</sequence>
<dbReference type="InterPro" id="IPR050065">
    <property type="entry name" value="GlmU-like"/>
</dbReference>
<gene>
    <name evidence="4" type="ORF">A3C04_03635</name>
</gene>
<name>A0A1G2R129_9BACT</name>
<keyword evidence="1" id="KW-0808">Transferase</keyword>
<dbReference type="InterPro" id="IPR005835">
    <property type="entry name" value="NTP_transferase_dom"/>
</dbReference>
<dbReference type="CDD" id="cd04183">
    <property type="entry name" value="GT2_BcE_like"/>
    <property type="match status" value="1"/>
</dbReference>
<reference evidence="4 5" key="1">
    <citation type="journal article" date="2016" name="Nat. Commun.">
        <title>Thousands of microbial genomes shed light on interconnected biogeochemical processes in an aquifer system.</title>
        <authorList>
            <person name="Anantharaman K."/>
            <person name="Brown C.T."/>
            <person name="Hug L.A."/>
            <person name="Sharon I."/>
            <person name="Castelle C.J."/>
            <person name="Probst A.J."/>
            <person name="Thomas B.C."/>
            <person name="Singh A."/>
            <person name="Wilkins M.J."/>
            <person name="Karaoz U."/>
            <person name="Brodie E.L."/>
            <person name="Williams K.H."/>
            <person name="Hubbard S.S."/>
            <person name="Banfield J.F."/>
        </authorList>
    </citation>
    <scope>NUCLEOTIDE SEQUENCE [LARGE SCALE GENOMIC DNA]</scope>
</reference>
<evidence type="ECO:0000256" key="1">
    <source>
        <dbReference type="ARBA" id="ARBA00022679"/>
    </source>
</evidence>
<dbReference type="PANTHER" id="PTHR43584">
    <property type="entry name" value="NUCLEOTIDYL TRANSFERASE"/>
    <property type="match status" value="1"/>
</dbReference>
<evidence type="ECO:0000313" key="5">
    <source>
        <dbReference type="Proteomes" id="UP000178092"/>
    </source>
</evidence>
<dbReference type="SUPFAM" id="SSF53448">
    <property type="entry name" value="Nucleotide-diphospho-sugar transferases"/>
    <property type="match status" value="1"/>
</dbReference>
<dbReference type="Proteomes" id="UP000178092">
    <property type="component" value="Unassembled WGS sequence"/>
</dbReference>
<dbReference type="PIRSF" id="PIRSF028162">
    <property type="entry name" value="BcbE_prd"/>
    <property type="match status" value="1"/>
</dbReference>
<dbReference type="GO" id="GO:0016779">
    <property type="term" value="F:nucleotidyltransferase activity"/>
    <property type="evidence" value="ECO:0007669"/>
    <property type="project" value="UniProtKB-KW"/>
</dbReference>
<evidence type="ECO:0000256" key="2">
    <source>
        <dbReference type="ARBA" id="ARBA00022695"/>
    </source>
</evidence>
<dbReference type="InterPro" id="IPR016873">
    <property type="entry name" value="Caps_polysacc_synth_BcbE_prd"/>
</dbReference>
<dbReference type="Gene3D" id="3.90.550.10">
    <property type="entry name" value="Spore Coat Polysaccharide Biosynthesis Protein SpsA, Chain A"/>
    <property type="match status" value="1"/>
</dbReference>
<dbReference type="InterPro" id="IPR029044">
    <property type="entry name" value="Nucleotide-diphossugar_trans"/>
</dbReference>
<protein>
    <recommendedName>
        <fullName evidence="3">Nucleotidyl transferase domain-containing protein</fullName>
    </recommendedName>
</protein>
<accession>A0A1G2R129</accession>
<proteinExistence type="predicted"/>